<comment type="subcellular location">
    <subcellularLocation>
        <location evidence="1">Nucleus</location>
    </subcellularLocation>
</comment>
<dbReference type="GeneID" id="11531280"/>
<evidence type="ECO:0000256" key="1">
    <source>
        <dbReference type="ARBA" id="ARBA00004123"/>
    </source>
</evidence>
<evidence type="ECO:0000256" key="3">
    <source>
        <dbReference type="ARBA" id="ARBA00022664"/>
    </source>
</evidence>
<accession>G8BTR5</accession>
<gene>
    <name evidence="9" type="primary">TPHA0E02010</name>
    <name evidence="9" type="ordered locus">TPHA_0E02010</name>
</gene>
<evidence type="ECO:0000256" key="6">
    <source>
        <dbReference type="ARBA" id="ARBA00023187"/>
    </source>
</evidence>
<dbReference type="GO" id="GO:0000974">
    <property type="term" value="C:Prp19 complex"/>
    <property type="evidence" value="ECO:0007669"/>
    <property type="project" value="EnsemblFungi"/>
</dbReference>
<dbReference type="GO" id="GO:0071008">
    <property type="term" value="C:U2-type post-mRNA release spliceosomal complex"/>
    <property type="evidence" value="ECO:0007669"/>
    <property type="project" value="EnsemblFungi"/>
</dbReference>
<dbReference type="RefSeq" id="XP_003685727.1">
    <property type="nucleotide sequence ID" value="XM_003685679.1"/>
</dbReference>
<dbReference type="OMA" id="WERYINK"/>
<evidence type="ECO:0000256" key="4">
    <source>
        <dbReference type="ARBA" id="ARBA00022728"/>
    </source>
</evidence>
<evidence type="ECO:0000256" key="5">
    <source>
        <dbReference type="ARBA" id="ARBA00022737"/>
    </source>
</evidence>
<evidence type="ECO:0000313" key="10">
    <source>
        <dbReference type="Proteomes" id="UP000005666"/>
    </source>
</evidence>
<dbReference type="GO" id="GO:0071004">
    <property type="term" value="C:U2-type prespliceosome"/>
    <property type="evidence" value="ECO:0007669"/>
    <property type="project" value="EnsemblFungi"/>
</dbReference>
<keyword evidence="6" id="KW-0508">mRNA splicing</keyword>
<keyword evidence="3" id="KW-0507">mRNA processing</keyword>
<dbReference type="STRING" id="1071381.G8BTR5"/>
<dbReference type="GO" id="GO:0071007">
    <property type="term" value="C:U2-type catalytic step 2 spliceosome"/>
    <property type="evidence" value="ECO:0007669"/>
    <property type="project" value="EnsemblFungi"/>
</dbReference>
<keyword evidence="4" id="KW-0747">Spliceosome</keyword>
<keyword evidence="5" id="KW-0677">Repeat</keyword>
<evidence type="ECO:0000256" key="7">
    <source>
        <dbReference type="ARBA" id="ARBA00023242"/>
    </source>
</evidence>
<dbReference type="PANTHER" id="PTHR11246">
    <property type="entry name" value="PRE-MRNA SPLICING FACTOR"/>
    <property type="match status" value="1"/>
</dbReference>
<comment type="similarity">
    <text evidence="2">Belongs to the crooked-neck family.</text>
</comment>
<dbReference type="GO" id="GO:0000349">
    <property type="term" value="P:generation of catalytic spliceosome for first transesterification step"/>
    <property type="evidence" value="ECO:0007669"/>
    <property type="project" value="EnsemblFungi"/>
</dbReference>
<keyword evidence="10" id="KW-1185">Reference proteome</keyword>
<evidence type="ECO:0000259" key="8">
    <source>
        <dbReference type="Pfam" id="PF23231"/>
    </source>
</evidence>
<dbReference type="SUPFAM" id="SSF48452">
    <property type="entry name" value="TPR-like"/>
    <property type="match status" value="2"/>
</dbReference>
<reference evidence="9 10" key="1">
    <citation type="journal article" date="2011" name="Proc. Natl. Acad. Sci. U.S.A.">
        <title>Evolutionary erosion of yeast sex chromosomes by mating-type switching accidents.</title>
        <authorList>
            <person name="Gordon J.L."/>
            <person name="Armisen D."/>
            <person name="Proux-Wera E."/>
            <person name="Oheigeartaigh S.S."/>
            <person name="Byrne K.P."/>
            <person name="Wolfe K.H."/>
        </authorList>
    </citation>
    <scope>NUCLEOTIDE SEQUENCE [LARGE SCALE GENOMIC DNA]</scope>
    <source>
        <strain evidence="10">ATCC 24235 / CBS 4417 / NBRC 1672 / NRRL Y-8282 / UCD 70-5</strain>
    </source>
</reference>
<dbReference type="InterPro" id="IPR003107">
    <property type="entry name" value="HAT"/>
</dbReference>
<keyword evidence="7" id="KW-0539">Nucleus</keyword>
<dbReference type="Pfam" id="PF23231">
    <property type="entry name" value="HAT_Syf1_CNRKL1_C"/>
    <property type="match status" value="1"/>
</dbReference>
<sequence>MDNFIKDDDDIAYEYELQKDPNNRLTWERYINKKKNESDIDKTNIIWLYERCCLQLSETDIIECLNIYSVFFNYLILEIDFKDCKYLVENLFINKLLKYYKNSKYSKKKIIVFEKICFELLNFCISRNEIQYIHILVNEFLKSTIGNNNSIESHRKLWTLLLEYIKLILNSDDRQEIIDIDNGNVTLNNEEVAIIGILRDNIGNHDHEETKEVYSNLFASDLIERYLIVCPKSNLNYILELLFKTNDYPKIKSAYEKYLLIDKNFNKKIPLKLKLNYLLSLEKCNLVESYEKYILQLLNSELDSENEEFTIITIFCKFFIKHKKIEQLNSFINDTLSLENKPKTASPNLYVKLYDYFINVEKNIIDIYIEQQLENRSLITNQLNFFKQLLYSKDLKINDLKIAKNENQVINWLERLNIVDSNKYKIYSDQQIVLKKAEIYNEAIVRIDPASSSLLPGSFSKIWISYATFYWDLKQYDTAKELYERSVKVPFKYLQDLEAIWLSWVKHIISLKGNENMKAAIKILESALSTSGNPEAVYENFMKNYKLNLKPRIPAQAILFSSKKLWNYYLDLVESSNNLYSDAAYVEKIMSIYEKMIELKVATPINFISYAEFLSRDKILAAFQIYERAIAIFPPTTKYLIWTAYLTKTLENKSLLSTEHIRELFAESIRMMNENSIECSTLYTMFSDFEEIENKMYTRSVNILIEGILQSVKKKTKINTILKLWDLVIMKTKSLLGLIHLRPIYEQCIQLLPNSVVTKYIIDFSKLELQLTEVVRARQILHFGSQLLPPAKNTELWNFWEEMEIKYGTKEKYKDMLKLKKKLEEEMFTDTAAVTKAEGRIEFVASSTSKDDVERVINPDELELDL</sequence>
<dbReference type="GO" id="GO:0071006">
    <property type="term" value="C:U2-type catalytic step 1 spliceosome"/>
    <property type="evidence" value="ECO:0007669"/>
    <property type="project" value="EnsemblFungi"/>
</dbReference>
<protein>
    <recommendedName>
        <fullName evidence="8">Pre-mRNA-splicing factor Syf1/CRNKL1-like C-terminal HAT-repeats domain-containing protein</fullName>
    </recommendedName>
</protein>
<proteinExistence type="inferred from homology"/>
<dbReference type="SMART" id="SM00386">
    <property type="entry name" value="HAT"/>
    <property type="match status" value="5"/>
</dbReference>
<name>G8BTR5_TETPH</name>
<dbReference type="eggNOG" id="KOG2047">
    <property type="taxonomic scope" value="Eukaryota"/>
</dbReference>
<dbReference type="InterPro" id="IPR011990">
    <property type="entry name" value="TPR-like_helical_dom_sf"/>
</dbReference>
<dbReference type="Gene3D" id="1.25.40.10">
    <property type="entry name" value="Tetratricopeptide repeat domain"/>
    <property type="match status" value="2"/>
</dbReference>
<dbReference type="Proteomes" id="UP000005666">
    <property type="component" value="Chromosome 5"/>
</dbReference>
<feature type="domain" description="Pre-mRNA-splicing factor Syf1/CRNKL1-like C-terminal HAT-repeats" evidence="8">
    <location>
        <begin position="457"/>
        <end position="837"/>
    </location>
</feature>
<evidence type="ECO:0000256" key="2">
    <source>
        <dbReference type="ARBA" id="ARBA00008644"/>
    </source>
</evidence>
<evidence type="ECO:0000313" key="9">
    <source>
        <dbReference type="EMBL" id="CCE63293.1"/>
    </source>
</evidence>
<dbReference type="InterPro" id="IPR045075">
    <property type="entry name" value="Syf1-like"/>
</dbReference>
<dbReference type="KEGG" id="tpf:TPHA_0E02010"/>
<dbReference type="OrthoDB" id="10067343at2759"/>
<dbReference type="GO" id="GO:0005829">
    <property type="term" value="C:cytosol"/>
    <property type="evidence" value="ECO:0007669"/>
    <property type="project" value="EnsemblFungi"/>
</dbReference>
<dbReference type="InterPro" id="IPR055430">
    <property type="entry name" value="HAT_Syf1_CNRKL1_C"/>
</dbReference>
<dbReference type="HOGENOM" id="CLU_007736_0_0_1"/>
<dbReference type="EMBL" id="HE612860">
    <property type="protein sequence ID" value="CCE63293.1"/>
    <property type="molecule type" value="Genomic_DNA"/>
</dbReference>
<dbReference type="PANTHER" id="PTHR11246:SF5">
    <property type="entry name" value="PRE-MRNA-SPLICING FACTOR SYF1"/>
    <property type="match status" value="1"/>
</dbReference>
<organism evidence="9 10">
    <name type="scientific">Tetrapisispora phaffii (strain ATCC 24235 / CBS 4417 / NBRC 1672 / NRRL Y-8282 / UCD 70-5)</name>
    <name type="common">Yeast</name>
    <name type="synonym">Fabospora phaffii</name>
    <dbReference type="NCBI Taxonomy" id="1071381"/>
    <lineage>
        <taxon>Eukaryota</taxon>
        <taxon>Fungi</taxon>
        <taxon>Dikarya</taxon>
        <taxon>Ascomycota</taxon>
        <taxon>Saccharomycotina</taxon>
        <taxon>Saccharomycetes</taxon>
        <taxon>Saccharomycetales</taxon>
        <taxon>Saccharomycetaceae</taxon>
        <taxon>Tetrapisispora</taxon>
    </lineage>
</organism>
<dbReference type="AlphaFoldDB" id="G8BTR5"/>